<gene>
    <name evidence="1" type="ORF">CFP56_042316</name>
</gene>
<evidence type="ECO:0000313" key="1">
    <source>
        <dbReference type="EMBL" id="KAK7851382.1"/>
    </source>
</evidence>
<protein>
    <submittedName>
        <fullName evidence="1">Uncharacterized protein</fullName>
    </submittedName>
</protein>
<keyword evidence="2" id="KW-1185">Reference proteome</keyword>
<proteinExistence type="predicted"/>
<dbReference type="Proteomes" id="UP000237347">
    <property type="component" value="Unassembled WGS sequence"/>
</dbReference>
<dbReference type="AlphaFoldDB" id="A0AAW0LKD8"/>
<reference evidence="1 2" key="1">
    <citation type="journal article" date="2018" name="Sci. Data">
        <title>The draft genome sequence of cork oak.</title>
        <authorList>
            <person name="Ramos A.M."/>
            <person name="Usie A."/>
            <person name="Barbosa P."/>
            <person name="Barros P.M."/>
            <person name="Capote T."/>
            <person name="Chaves I."/>
            <person name="Simoes F."/>
            <person name="Abreu I."/>
            <person name="Carrasquinho I."/>
            <person name="Faro C."/>
            <person name="Guimaraes J.B."/>
            <person name="Mendonca D."/>
            <person name="Nobrega F."/>
            <person name="Rodrigues L."/>
            <person name="Saibo N.J.M."/>
            <person name="Varela M.C."/>
            <person name="Egas C."/>
            <person name="Matos J."/>
            <person name="Miguel C.M."/>
            <person name="Oliveira M.M."/>
            <person name="Ricardo C.P."/>
            <person name="Goncalves S."/>
        </authorList>
    </citation>
    <scope>NUCLEOTIDE SEQUENCE [LARGE SCALE GENOMIC DNA]</scope>
    <source>
        <strain evidence="2">cv. HL8</strain>
    </source>
</reference>
<accession>A0AAW0LKD8</accession>
<evidence type="ECO:0000313" key="2">
    <source>
        <dbReference type="Proteomes" id="UP000237347"/>
    </source>
</evidence>
<organism evidence="1 2">
    <name type="scientific">Quercus suber</name>
    <name type="common">Cork oak</name>
    <dbReference type="NCBI Taxonomy" id="58331"/>
    <lineage>
        <taxon>Eukaryota</taxon>
        <taxon>Viridiplantae</taxon>
        <taxon>Streptophyta</taxon>
        <taxon>Embryophyta</taxon>
        <taxon>Tracheophyta</taxon>
        <taxon>Spermatophyta</taxon>
        <taxon>Magnoliopsida</taxon>
        <taxon>eudicotyledons</taxon>
        <taxon>Gunneridae</taxon>
        <taxon>Pentapetalae</taxon>
        <taxon>rosids</taxon>
        <taxon>fabids</taxon>
        <taxon>Fagales</taxon>
        <taxon>Fagaceae</taxon>
        <taxon>Quercus</taxon>
    </lineage>
</organism>
<comment type="caution">
    <text evidence="1">The sequence shown here is derived from an EMBL/GenBank/DDBJ whole genome shotgun (WGS) entry which is preliminary data.</text>
</comment>
<sequence>MSQCVGLEQEMMAGGSWVCRQCHDGHGYDQKKINSRLWLLGLFAGQLQLSGDFEKLPNPIFLAYKSSIQKRRRFSFAPLSVN</sequence>
<name>A0AAW0LKD8_QUESU</name>
<dbReference type="EMBL" id="PKMF04000088">
    <property type="protein sequence ID" value="KAK7851382.1"/>
    <property type="molecule type" value="Genomic_DNA"/>
</dbReference>